<feature type="transmembrane region" description="Helical" evidence="6">
    <location>
        <begin position="434"/>
        <end position="460"/>
    </location>
</feature>
<evidence type="ECO:0000256" key="3">
    <source>
        <dbReference type="ARBA" id="ARBA00022692"/>
    </source>
</evidence>
<feature type="transmembrane region" description="Helical" evidence="6">
    <location>
        <begin position="321"/>
        <end position="340"/>
    </location>
</feature>
<dbReference type="Pfam" id="PF05425">
    <property type="entry name" value="CopD"/>
    <property type="match status" value="1"/>
</dbReference>
<comment type="subcellular location">
    <subcellularLocation>
        <location evidence="1">Cell membrane</location>
        <topology evidence="1">Multi-pass membrane protein</topology>
    </subcellularLocation>
</comment>
<dbReference type="GO" id="GO:0005886">
    <property type="term" value="C:plasma membrane"/>
    <property type="evidence" value="ECO:0007669"/>
    <property type="project" value="UniProtKB-SubCell"/>
</dbReference>
<feature type="transmembrane region" description="Helical" evidence="6">
    <location>
        <begin position="382"/>
        <end position="402"/>
    </location>
</feature>
<dbReference type="GO" id="GO:0006825">
    <property type="term" value="P:copper ion transport"/>
    <property type="evidence" value="ECO:0007669"/>
    <property type="project" value="InterPro"/>
</dbReference>
<keyword evidence="2" id="KW-1003">Cell membrane</keyword>
<evidence type="ECO:0000256" key="1">
    <source>
        <dbReference type="ARBA" id="ARBA00004651"/>
    </source>
</evidence>
<feature type="transmembrane region" description="Helical" evidence="6">
    <location>
        <begin position="532"/>
        <end position="551"/>
    </location>
</feature>
<feature type="transmembrane region" description="Helical" evidence="6">
    <location>
        <begin position="139"/>
        <end position="161"/>
    </location>
</feature>
<gene>
    <name evidence="8" type="ORF">BJEO58_00366</name>
</gene>
<reference evidence="9" key="1">
    <citation type="submission" date="2017-03" db="EMBL/GenBank/DDBJ databases">
        <authorList>
            <person name="Monnet C."/>
        </authorList>
    </citation>
    <scope>NUCLEOTIDE SEQUENCE [LARGE SCALE GENOMIC DNA]</scope>
    <source>
        <strain evidence="9">SJ5-8</strain>
    </source>
</reference>
<evidence type="ECO:0000256" key="5">
    <source>
        <dbReference type="ARBA" id="ARBA00023136"/>
    </source>
</evidence>
<feature type="domain" description="Copper resistance protein D" evidence="7">
    <location>
        <begin position="242"/>
        <end position="339"/>
    </location>
</feature>
<sequence length="647" mass="68462">MSDPVYRSVGPTTSTRRLMLTSLPLAVVATAVVLLAALEFAGVTAPRQLLDPGPLVRWALPITTTLHHFAMSLTWAALVFAVAVVPRGNGEEPAYKRTLAIAWGAAMVWTFAAVAIVILGYADTTGQPLTGSDAFVAQLFYYITDIILGQAWGATAVIAALTATLIALTRSRAGIAITAVISLAAVIPLSQLGHVAGVEDHDGAVNALALHYLGAGLWTGGIIVLATISTALFKSGYLTADRVLARFSGLAVVAFVLVVISGIINTVYRLDSWEALASVYGTLVIVKTVATLALGFVGYLNRRLIIARSGESGVRTRVWQLIAGEVIVLSAVMALGAVLARTNPGLERVREPDVTPAEVLTDYILPPPLGLAEWVTQWRFDWLWIAVAVLALTAYAAGVLRLRATGRSWPFLRTAAFVAGLVVLVYATSGVPNIYAPILFSIHSLRHLVLVFVVSTLLIAGHPHRLTSLLARPRTDGTTGWYEFVRAWKTSALGQMLSRPSVTAVLVVAVAIGFYYTPLFPLALHTLVGQELANTAALLAGLLFAASVLRVPGDSRRILTVLSVAIAVGAWAVLIATSPVLLQPEWFTGLGRDWGVAPLADQQRAATGLILTGTMPLLSAAAFLLLKPRSPKVASASNTALPVAARD</sequence>
<dbReference type="EMBL" id="FXZM01000002">
    <property type="protein sequence ID" value="SMY10791.1"/>
    <property type="molecule type" value="Genomic_DNA"/>
</dbReference>
<feature type="transmembrane region" description="Helical" evidence="6">
    <location>
        <begin position="245"/>
        <end position="268"/>
    </location>
</feature>
<feature type="transmembrane region" description="Helical" evidence="6">
    <location>
        <begin position="98"/>
        <end position="119"/>
    </location>
</feature>
<dbReference type="Pfam" id="PF09678">
    <property type="entry name" value="Caa3_CtaG"/>
    <property type="match status" value="1"/>
</dbReference>
<dbReference type="AlphaFoldDB" id="A0A2H1L1K8"/>
<dbReference type="InterPro" id="IPR008457">
    <property type="entry name" value="Cu-R_CopD_dom"/>
</dbReference>
<dbReference type="Proteomes" id="UP000234462">
    <property type="component" value="Unassembled WGS sequence"/>
</dbReference>
<dbReference type="InterPro" id="IPR032694">
    <property type="entry name" value="CopC/D"/>
</dbReference>
<organism evidence="8 9">
    <name type="scientific">Brevibacterium jeotgali</name>
    <dbReference type="NCBI Taxonomy" id="1262550"/>
    <lineage>
        <taxon>Bacteria</taxon>
        <taxon>Bacillati</taxon>
        <taxon>Actinomycetota</taxon>
        <taxon>Actinomycetes</taxon>
        <taxon>Micrococcales</taxon>
        <taxon>Brevibacteriaceae</taxon>
        <taxon>Brevibacterium</taxon>
    </lineage>
</organism>
<keyword evidence="5 6" id="KW-0472">Membrane</keyword>
<feature type="transmembrane region" description="Helical" evidence="6">
    <location>
        <begin position="558"/>
        <end position="582"/>
    </location>
</feature>
<dbReference type="PANTHER" id="PTHR34820">
    <property type="entry name" value="INNER MEMBRANE PROTEIN YEBZ"/>
    <property type="match status" value="1"/>
</dbReference>
<keyword evidence="4 6" id="KW-1133">Transmembrane helix</keyword>
<feature type="transmembrane region" description="Helical" evidence="6">
    <location>
        <begin position="502"/>
        <end position="520"/>
    </location>
</feature>
<proteinExistence type="predicted"/>
<feature type="transmembrane region" description="Helical" evidence="6">
    <location>
        <begin position="212"/>
        <end position="233"/>
    </location>
</feature>
<feature type="transmembrane region" description="Helical" evidence="6">
    <location>
        <begin position="173"/>
        <end position="192"/>
    </location>
</feature>
<evidence type="ECO:0000256" key="6">
    <source>
        <dbReference type="SAM" id="Phobius"/>
    </source>
</evidence>
<evidence type="ECO:0000313" key="8">
    <source>
        <dbReference type="EMBL" id="SMY10791.1"/>
    </source>
</evidence>
<feature type="transmembrane region" description="Helical" evidence="6">
    <location>
        <begin position="280"/>
        <end position="300"/>
    </location>
</feature>
<feature type="transmembrane region" description="Helical" evidence="6">
    <location>
        <begin position="409"/>
        <end position="428"/>
    </location>
</feature>
<accession>A0A2H1L1K8</accession>
<feature type="transmembrane region" description="Helical" evidence="6">
    <location>
        <begin position="65"/>
        <end position="86"/>
    </location>
</feature>
<name>A0A2H1L1K8_9MICO</name>
<feature type="transmembrane region" description="Helical" evidence="6">
    <location>
        <begin position="605"/>
        <end position="626"/>
    </location>
</feature>
<dbReference type="InterPro" id="IPR019108">
    <property type="entry name" value="Caa3_assmbl_CtaG-rel"/>
</dbReference>
<feature type="transmembrane region" description="Helical" evidence="6">
    <location>
        <begin position="23"/>
        <end position="45"/>
    </location>
</feature>
<keyword evidence="9" id="KW-1185">Reference proteome</keyword>
<keyword evidence="3 6" id="KW-0812">Transmembrane</keyword>
<evidence type="ECO:0000256" key="4">
    <source>
        <dbReference type="ARBA" id="ARBA00022989"/>
    </source>
</evidence>
<protein>
    <submittedName>
        <fullName evidence="8">Putative copper resistance protein D</fullName>
    </submittedName>
</protein>
<evidence type="ECO:0000256" key="2">
    <source>
        <dbReference type="ARBA" id="ARBA00022475"/>
    </source>
</evidence>
<dbReference type="PANTHER" id="PTHR34820:SF4">
    <property type="entry name" value="INNER MEMBRANE PROTEIN YEBZ"/>
    <property type="match status" value="1"/>
</dbReference>
<evidence type="ECO:0000313" key="9">
    <source>
        <dbReference type="Proteomes" id="UP000234462"/>
    </source>
</evidence>
<evidence type="ECO:0000259" key="7">
    <source>
        <dbReference type="Pfam" id="PF05425"/>
    </source>
</evidence>